<sequence>MSIQKQETTQSWSGLGVGTDRKSFMDAVSAQLPDFEAEQAAEAVFRGLSELLSDGLMRQLREQLPEDLRGLVDACPRHPDGVRGKVDRDDFYLQVANHLNAEPENVRLVLHGVFAALREQVTEQEADKIESQLPRWLQGTWSAARIGIDRPS</sequence>
<dbReference type="InterPro" id="IPR018727">
    <property type="entry name" value="DUF2267"/>
</dbReference>
<dbReference type="AlphaFoldDB" id="A0A540WJP3"/>
<proteinExistence type="predicted"/>
<dbReference type="InterPro" id="IPR038282">
    <property type="entry name" value="DUF2267_sf"/>
</dbReference>
<dbReference type="EMBL" id="VIFM01000373">
    <property type="protein sequence ID" value="TQF09235.1"/>
    <property type="molecule type" value="Genomic_DNA"/>
</dbReference>
<accession>A0A540WJP3</accession>
<protein>
    <submittedName>
        <fullName evidence="1">DUF2267 domain-containing protein</fullName>
    </submittedName>
</protein>
<name>A0A540WJP3_9BACT</name>
<dbReference type="Proteomes" id="UP000315369">
    <property type="component" value="Unassembled WGS sequence"/>
</dbReference>
<dbReference type="Pfam" id="PF10025">
    <property type="entry name" value="DUF2267"/>
    <property type="match status" value="1"/>
</dbReference>
<dbReference type="RefSeq" id="WP_141648923.1">
    <property type="nucleotide sequence ID" value="NZ_VIFM01000373.1"/>
</dbReference>
<organism evidence="1 2">
    <name type="scientific">Myxococcus llanfairpwllgwyngyllgogerychwyrndrobwllllantysiliogogogochensis</name>
    <dbReference type="NCBI Taxonomy" id="2590453"/>
    <lineage>
        <taxon>Bacteria</taxon>
        <taxon>Pseudomonadati</taxon>
        <taxon>Myxococcota</taxon>
        <taxon>Myxococcia</taxon>
        <taxon>Myxococcales</taxon>
        <taxon>Cystobacterineae</taxon>
        <taxon>Myxococcaceae</taxon>
        <taxon>Myxococcus</taxon>
    </lineage>
</organism>
<evidence type="ECO:0000313" key="2">
    <source>
        <dbReference type="Proteomes" id="UP000315369"/>
    </source>
</evidence>
<dbReference type="OrthoDB" id="5381930at2"/>
<gene>
    <name evidence="1" type="ORF">FJV41_45695</name>
</gene>
<evidence type="ECO:0000313" key="1">
    <source>
        <dbReference type="EMBL" id="TQF09235.1"/>
    </source>
</evidence>
<dbReference type="Gene3D" id="1.10.490.110">
    <property type="entry name" value="Uncharacterized conserved protein DUF2267"/>
    <property type="match status" value="1"/>
</dbReference>
<comment type="caution">
    <text evidence="1">The sequence shown here is derived from an EMBL/GenBank/DDBJ whole genome shotgun (WGS) entry which is preliminary data.</text>
</comment>
<reference evidence="1 2" key="1">
    <citation type="submission" date="2019-06" db="EMBL/GenBank/DDBJ databases">
        <authorList>
            <person name="Livingstone P."/>
            <person name="Whitworth D."/>
        </authorList>
    </citation>
    <scope>NUCLEOTIDE SEQUENCE [LARGE SCALE GENOMIC DNA]</scope>
    <source>
        <strain evidence="1 2">AM401</strain>
    </source>
</reference>
<keyword evidence="2" id="KW-1185">Reference proteome</keyword>